<dbReference type="Proteomes" id="UP000009022">
    <property type="component" value="Unassembled WGS sequence"/>
</dbReference>
<dbReference type="EMBL" id="DS985241">
    <property type="protein sequence ID" value="EDV29902.1"/>
    <property type="molecule type" value="Genomic_DNA"/>
</dbReference>
<reference evidence="8 9" key="1">
    <citation type="journal article" date="2008" name="Nature">
        <title>The Trichoplax genome and the nature of placozoans.</title>
        <authorList>
            <person name="Srivastava M."/>
            <person name="Begovic E."/>
            <person name="Chapman J."/>
            <person name="Putnam N.H."/>
            <person name="Hellsten U."/>
            <person name="Kawashima T."/>
            <person name="Kuo A."/>
            <person name="Mitros T."/>
            <person name="Salamov A."/>
            <person name="Carpenter M.L."/>
            <person name="Signorovitch A.Y."/>
            <person name="Moreno M.A."/>
            <person name="Kamm K."/>
            <person name="Grimwood J."/>
            <person name="Schmutz J."/>
            <person name="Shapiro H."/>
            <person name="Grigoriev I.V."/>
            <person name="Buss L.W."/>
            <person name="Schierwater B."/>
            <person name="Dellaporta S.L."/>
            <person name="Rokhsar D.S."/>
        </authorList>
    </citation>
    <scope>NUCLEOTIDE SEQUENCE [LARGE SCALE GENOMIC DNA]</scope>
    <source>
        <strain evidence="8 9">Grell-BS-1999</strain>
    </source>
</reference>
<dbReference type="SUPFAM" id="SSF53474">
    <property type="entry name" value="alpha/beta-Hydrolases"/>
    <property type="match status" value="1"/>
</dbReference>
<keyword evidence="6" id="KW-0812">Transmembrane</keyword>
<keyword evidence="6" id="KW-1133">Transmembrane helix</keyword>
<keyword evidence="6" id="KW-0472">Membrane</keyword>
<dbReference type="EC" id="3.1.1.-" evidence="5"/>
<organism evidence="8 9">
    <name type="scientific">Trichoplax adhaerens</name>
    <name type="common">Trichoplax reptans</name>
    <dbReference type="NCBI Taxonomy" id="10228"/>
    <lineage>
        <taxon>Eukaryota</taxon>
        <taxon>Metazoa</taxon>
        <taxon>Placozoa</taxon>
        <taxon>Uniplacotomia</taxon>
        <taxon>Trichoplacea</taxon>
        <taxon>Trichoplacidae</taxon>
        <taxon>Trichoplax</taxon>
    </lineage>
</organism>
<dbReference type="HOGENOM" id="CLU_006586_13_0_1"/>
<dbReference type="RefSeq" id="XP_002109104.1">
    <property type="nucleotide sequence ID" value="XM_002109068.1"/>
</dbReference>
<keyword evidence="3 5" id="KW-0378">Hydrolase</keyword>
<protein>
    <recommendedName>
        <fullName evidence="5">Carboxylic ester hydrolase</fullName>
        <ecNumber evidence="5">3.1.1.-</ecNumber>
    </recommendedName>
</protein>
<evidence type="ECO:0000256" key="6">
    <source>
        <dbReference type="SAM" id="Phobius"/>
    </source>
</evidence>
<dbReference type="InterPro" id="IPR019826">
    <property type="entry name" value="Carboxylesterase_B_AS"/>
</dbReference>
<dbReference type="KEGG" id="tad:TRIADDRAFT_19080"/>
<dbReference type="InterPro" id="IPR050654">
    <property type="entry name" value="AChE-related_enzymes"/>
</dbReference>
<dbReference type="OrthoDB" id="19653at2759"/>
<evidence type="ECO:0000256" key="4">
    <source>
        <dbReference type="ARBA" id="ARBA00023157"/>
    </source>
</evidence>
<dbReference type="InterPro" id="IPR029058">
    <property type="entry name" value="AB_hydrolase_fold"/>
</dbReference>
<dbReference type="Pfam" id="PF00135">
    <property type="entry name" value="COesterase"/>
    <property type="match status" value="1"/>
</dbReference>
<comment type="similarity">
    <text evidence="1 5">Belongs to the type-B carboxylesterase/lipase family.</text>
</comment>
<dbReference type="OMA" id="ITHEYTR"/>
<evidence type="ECO:0000256" key="1">
    <source>
        <dbReference type="ARBA" id="ARBA00005964"/>
    </source>
</evidence>
<evidence type="ECO:0000256" key="3">
    <source>
        <dbReference type="ARBA" id="ARBA00022801"/>
    </source>
</evidence>
<dbReference type="PANTHER" id="PTHR43918:SF4">
    <property type="entry name" value="CARBOXYLIC ESTER HYDROLASE"/>
    <property type="match status" value="1"/>
</dbReference>
<dbReference type="PhylomeDB" id="B3RKC4"/>
<keyword evidence="9" id="KW-1185">Reference proteome</keyword>
<evidence type="ECO:0000256" key="2">
    <source>
        <dbReference type="ARBA" id="ARBA00022487"/>
    </source>
</evidence>
<dbReference type="ESTHER" id="triad-b3rkc4">
    <property type="family name" value="Cholinesterase-like"/>
</dbReference>
<dbReference type="GeneID" id="6750318"/>
<dbReference type="AlphaFoldDB" id="B3RKC4"/>
<dbReference type="PANTHER" id="PTHR43918">
    <property type="entry name" value="ACETYLCHOLINESTERASE"/>
    <property type="match status" value="1"/>
</dbReference>
<feature type="transmembrane region" description="Helical" evidence="6">
    <location>
        <begin position="7"/>
        <end position="24"/>
    </location>
</feature>
<dbReference type="GO" id="GO:0052689">
    <property type="term" value="F:carboxylic ester hydrolase activity"/>
    <property type="evidence" value="ECO:0007669"/>
    <property type="project" value="UniProtKB-KW"/>
</dbReference>
<dbReference type="InterPro" id="IPR002018">
    <property type="entry name" value="CarbesteraseB"/>
</dbReference>
<keyword evidence="4" id="KW-1015">Disulfide bond</keyword>
<dbReference type="InParanoid" id="B3RKC4"/>
<evidence type="ECO:0000256" key="5">
    <source>
        <dbReference type="RuleBase" id="RU361235"/>
    </source>
</evidence>
<evidence type="ECO:0000259" key="7">
    <source>
        <dbReference type="Pfam" id="PF00135"/>
    </source>
</evidence>
<dbReference type="Gene3D" id="3.40.50.1820">
    <property type="entry name" value="alpha/beta hydrolase"/>
    <property type="match status" value="1"/>
</dbReference>
<keyword evidence="2" id="KW-0719">Serine esterase</keyword>
<dbReference type="PROSITE" id="PS00941">
    <property type="entry name" value="CARBOXYLESTERASE_B_2"/>
    <property type="match status" value="1"/>
</dbReference>
<dbReference type="eggNOG" id="KOG4389">
    <property type="taxonomic scope" value="Eukaryota"/>
</dbReference>
<evidence type="ECO:0000313" key="8">
    <source>
        <dbReference type="EMBL" id="EDV29902.1"/>
    </source>
</evidence>
<dbReference type="CTD" id="6750318"/>
<dbReference type="InterPro" id="IPR019819">
    <property type="entry name" value="Carboxylesterase_B_CS"/>
</dbReference>
<accession>B3RKC4</accession>
<dbReference type="PROSITE" id="PS00122">
    <property type="entry name" value="CARBOXYLESTERASE_B_1"/>
    <property type="match status" value="1"/>
</dbReference>
<dbReference type="FunFam" id="3.40.50.1820:FF:000029">
    <property type="entry name" value="Acetylcholinesterase"/>
    <property type="match status" value="1"/>
</dbReference>
<feature type="domain" description="Carboxylesterase type B" evidence="7">
    <location>
        <begin position="29"/>
        <end position="507"/>
    </location>
</feature>
<gene>
    <name evidence="8" type="ORF">TRIADDRAFT_19080</name>
</gene>
<proteinExistence type="inferred from homology"/>
<name>B3RKC4_TRIAD</name>
<evidence type="ECO:0000313" key="9">
    <source>
        <dbReference type="Proteomes" id="UP000009022"/>
    </source>
</evidence>
<sequence>MAYVLRYLIIINAGLLSIAVLISANNDDSATINIANGPIQGKKEAILNNTIYSFLGIPYALPPIGSRRYQRAVPIKSKWKKTRQCFHYQSSCSQHRSPTSFYDRTNPNGPEYNFSEDCLYVNVFTPTLVASDNLPVIVWIHGGSMLHGNGAWWHGQTLASHENVIVVTINYRLGSFGLLATRNSANKVIIEPNLSLWDQNQALKWIQNNIAYFGGNAKNIVLSGHSAGSLSITYHMMSPESRDLFHSVALFSGTNMMKEAYHQGWEELDGEFDLFLSKTSCNNSRDAVEKSVECLKQLSHDELLIAQEEAMKSSRFPFRPVVGSEFILDNPRLLLDQGLINPMNNILISTVKDDGAVFSAELPGSEYGIPRQVLDKMIHYIYSDYPETIRSLITHEYTRNVEVNDFIQNRHLLDRMLTQGFFQAPAAELASKLGEHNYSSYMILFDQFTAGSAYYPHYAGVIHQMEVPYIFGYPLHQPDYIKDNYTEDDVEVSKHMMKMMSSLAKNG</sequence>